<dbReference type="Gene3D" id="3.60.10.10">
    <property type="entry name" value="Endonuclease/exonuclease/phosphatase"/>
    <property type="match status" value="1"/>
</dbReference>
<dbReference type="InterPro" id="IPR051916">
    <property type="entry name" value="GPI-anchor_lipid_remodeler"/>
</dbReference>
<dbReference type="PANTHER" id="PTHR14859:SF15">
    <property type="entry name" value="ENDONUCLEASE_EXONUCLEASE_PHOSPHATASE DOMAIN-CONTAINING PROTEIN"/>
    <property type="match status" value="1"/>
</dbReference>
<dbReference type="SUPFAM" id="SSF56219">
    <property type="entry name" value="DNase I-like"/>
    <property type="match status" value="1"/>
</dbReference>
<sequence length="267" mass="28841">MKFILSAFILAACAQNGPQAVPGPKPAAMGDTLRVMTYNIHHCNPPTKPGFIDVDAIAAVVRAQQPDVLALQEVDVRTQRSGNIDQAALLAQKTGMQVYFGKAIDHDGGEYGVAILSKYPLQNGRTVRLPETSNPAAEDRVVALADITFRNGKKLTIGSTHLDVSTPANRDEQVAALNRLADTLALPLVLSGDFNTTPSTPAFATLLEKYRPSCTDCGYTIPVINPKRVIDFVLATKKSGWVPVRTEVINEPYPSDHLAVVAEWIVK</sequence>
<protein>
    <submittedName>
        <fullName evidence="2">Endonuclease/exonuclease/phosphatase family protein</fullName>
    </submittedName>
</protein>
<dbReference type="InterPro" id="IPR005135">
    <property type="entry name" value="Endo/exonuclease/phosphatase"/>
</dbReference>
<feature type="domain" description="Endonuclease/exonuclease/phosphatase" evidence="1">
    <location>
        <begin position="36"/>
        <end position="257"/>
    </location>
</feature>
<name>A0ABZ2YYM0_9BACT</name>
<keyword evidence="2" id="KW-0540">Nuclease</keyword>
<gene>
    <name evidence="2" type="ORF">WJU22_19645</name>
</gene>
<keyword evidence="3" id="KW-1185">Reference proteome</keyword>
<proteinExistence type="predicted"/>
<evidence type="ECO:0000313" key="3">
    <source>
        <dbReference type="Proteomes" id="UP001449657"/>
    </source>
</evidence>
<dbReference type="RefSeq" id="WP_341839868.1">
    <property type="nucleotide sequence ID" value="NZ_CP149792.1"/>
</dbReference>
<keyword evidence="2" id="KW-0378">Hydrolase</keyword>
<dbReference type="PANTHER" id="PTHR14859">
    <property type="entry name" value="CALCOFLUOR WHITE HYPERSENSITIVE PROTEIN PRECURSOR"/>
    <property type="match status" value="1"/>
</dbReference>
<keyword evidence="2" id="KW-0255">Endonuclease</keyword>
<evidence type="ECO:0000259" key="1">
    <source>
        <dbReference type="Pfam" id="PF03372"/>
    </source>
</evidence>
<dbReference type="InterPro" id="IPR036691">
    <property type="entry name" value="Endo/exonu/phosph_ase_sf"/>
</dbReference>
<reference evidence="2 3" key="1">
    <citation type="submission" date="2024-03" db="EMBL/GenBank/DDBJ databases">
        <title>Chitinophaga caseinilytica sp. nov., a casein hydrolysing bacterium isolated from forest soil.</title>
        <authorList>
            <person name="Lee D.S."/>
            <person name="Han D.M."/>
            <person name="Baek J.H."/>
            <person name="Choi D.G."/>
            <person name="Jeon J.H."/>
            <person name="Jeon C.O."/>
        </authorList>
    </citation>
    <scope>NUCLEOTIDE SEQUENCE [LARGE SCALE GENOMIC DNA]</scope>
    <source>
        <strain evidence="2 3">KACC 19118</strain>
    </source>
</reference>
<dbReference type="EMBL" id="CP150096">
    <property type="protein sequence ID" value="WZN45114.1"/>
    <property type="molecule type" value="Genomic_DNA"/>
</dbReference>
<dbReference type="Proteomes" id="UP001449657">
    <property type="component" value="Chromosome"/>
</dbReference>
<organism evidence="2 3">
    <name type="scientific">Chitinophaga caseinilytica</name>
    <dbReference type="NCBI Taxonomy" id="2267521"/>
    <lineage>
        <taxon>Bacteria</taxon>
        <taxon>Pseudomonadati</taxon>
        <taxon>Bacteroidota</taxon>
        <taxon>Chitinophagia</taxon>
        <taxon>Chitinophagales</taxon>
        <taxon>Chitinophagaceae</taxon>
        <taxon>Chitinophaga</taxon>
    </lineage>
</organism>
<accession>A0ABZ2YYM0</accession>
<evidence type="ECO:0000313" key="2">
    <source>
        <dbReference type="EMBL" id="WZN45114.1"/>
    </source>
</evidence>
<dbReference type="GO" id="GO:0004519">
    <property type="term" value="F:endonuclease activity"/>
    <property type="evidence" value="ECO:0007669"/>
    <property type="project" value="UniProtKB-KW"/>
</dbReference>
<dbReference type="Pfam" id="PF03372">
    <property type="entry name" value="Exo_endo_phos"/>
    <property type="match status" value="1"/>
</dbReference>